<organism evidence="1 2">
    <name type="scientific">Piloderma croceum (strain F 1598)</name>
    <dbReference type="NCBI Taxonomy" id="765440"/>
    <lineage>
        <taxon>Eukaryota</taxon>
        <taxon>Fungi</taxon>
        <taxon>Dikarya</taxon>
        <taxon>Basidiomycota</taxon>
        <taxon>Agaricomycotina</taxon>
        <taxon>Agaricomycetes</taxon>
        <taxon>Agaricomycetidae</taxon>
        <taxon>Atheliales</taxon>
        <taxon>Atheliaceae</taxon>
        <taxon>Piloderma</taxon>
    </lineage>
</organism>
<evidence type="ECO:0000313" key="1">
    <source>
        <dbReference type="EMBL" id="KIM92317.1"/>
    </source>
</evidence>
<gene>
    <name evidence="1" type="ORF">PILCRDRAFT_118346</name>
</gene>
<evidence type="ECO:0000313" key="2">
    <source>
        <dbReference type="Proteomes" id="UP000054166"/>
    </source>
</evidence>
<dbReference type="Proteomes" id="UP000054166">
    <property type="component" value="Unassembled WGS sequence"/>
</dbReference>
<keyword evidence="2" id="KW-1185">Reference proteome</keyword>
<dbReference type="HOGENOM" id="CLU_1982388_0_0_1"/>
<proteinExistence type="predicted"/>
<reference evidence="2" key="2">
    <citation type="submission" date="2015-01" db="EMBL/GenBank/DDBJ databases">
        <title>Evolutionary Origins and Diversification of the Mycorrhizal Mutualists.</title>
        <authorList>
            <consortium name="DOE Joint Genome Institute"/>
            <consortium name="Mycorrhizal Genomics Consortium"/>
            <person name="Kohler A."/>
            <person name="Kuo A."/>
            <person name="Nagy L.G."/>
            <person name="Floudas D."/>
            <person name="Copeland A."/>
            <person name="Barry K.W."/>
            <person name="Cichocki N."/>
            <person name="Veneault-Fourrey C."/>
            <person name="LaButti K."/>
            <person name="Lindquist E.A."/>
            <person name="Lipzen A."/>
            <person name="Lundell T."/>
            <person name="Morin E."/>
            <person name="Murat C."/>
            <person name="Riley R."/>
            <person name="Ohm R."/>
            <person name="Sun H."/>
            <person name="Tunlid A."/>
            <person name="Henrissat B."/>
            <person name="Grigoriev I.V."/>
            <person name="Hibbett D.S."/>
            <person name="Martin F."/>
        </authorList>
    </citation>
    <scope>NUCLEOTIDE SEQUENCE [LARGE SCALE GENOMIC DNA]</scope>
    <source>
        <strain evidence="2">F 1598</strain>
    </source>
</reference>
<accession>A0A0C3CRM2</accession>
<dbReference type="EMBL" id="KN832970">
    <property type="protein sequence ID" value="KIM92317.1"/>
    <property type="molecule type" value="Genomic_DNA"/>
</dbReference>
<reference evidence="1 2" key="1">
    <citation type="submission" date="2014-04" db="EMBL/GenBank/DDBJ databases">
        <authorList>
            <consortium name="DOE Joint Genome Institute"/>
            <person name="Kuo A."/>
            <person name="Tarkka M."/>
            <person name="Buscot F."/>
            <person name="Kohler A."/>
            <person name="Nagy L.G."/>
            <person name="Floudas D."/>
            <person name="Copeland A."/>
            <person name="Barry K.W."/>
            <person name="Cichocki N."/>
            <person name="Veneault-Fourrey C."/>
            <person name="LaButti K."/>
            <person name="Lindquist E.A."/>
            <person name="Lipzen A."/>
            <person name="Lundell T."/>
            <person name="Morin E."/>
            <person name="Murat C."/>
            <person name="Sun H."/>
            <person name="Tunlid A."/>
            <person name="Henrissat B."/>
            <person name="Grigoriev I.V."/>
            <person name="Hibbett D.S."/>
            <person name="Martin F."/>
            <person name="Nordberg H.P."/>
            <person name="Cantor M.N."/>
            <person name="Hua S.X."/>
        </authorList>
    </citation>
    <scope>NUCLEOTIDE SEQUENCE [LARGE SCALE GENOMIC DNA]</scope>
    <source>
        <strain evidence="1 2">F 1598</strain>
    </source>
</reference>
<dbReference type="AlphaFoldDB" id="A0A0C3CRM2"/>
<dbReference type="InParanoid" id="A0A0C3CRM2"/>
<sequence length="126" mass="14190">MRGVLGRPCSCLIQWSTYSHSSCTLREHLFSSCIDDATYLLEVVSHLCASVIAIDHSGSSDPASALTLFCRFTPPLYHFHGKPGVCTPKHSADYNKIRYSPRIQMGLLHISIRTNTRSRDIWSVYM</sequence>
<protein>
    <submittedName>
        <fullName evidence="1">Uncharacterized protein</fullName>
    </submittedName>
</protein>
<name>A0A0C3CRM2_PILCF</name>